<proteinExistence type="predicted"/>
<name>A0ABQ4YNG7_9ASTR</name>
<dbReference type="Proteomes" id="UP001151760">
    <property type="component" value="Unassembled WGS sequence"/>
</dbReference>
<reference evidence="1" key="1">
    <citation type="journal article" date="2022" name="Int. J. Mol. Sci.">
        <title>Draft Genome of Tanacetum Coccineum: Genomic Comparison of Closely Related Tanacetum-Family Plants.</title>
        <authorList>
            <person name="Yamashiro T."/>
            <person name="Shiraishi A."/>
            <person name="Nakayama K."/>
            <person name="Satake H."/>
        </authorList>
    </citation>
    <scope>NUCLEOTIDE SEQUENCE</scope>
</reference>
<gene>
    <name evidence="1" type="ORF">Tco_0729285</name>
</gene>
<reference evidence="1" key="2">
    <citation type="submission" date="2022-01" db="EMBL/GenBank/DDBJ databases">
        <authorList>
            <person name="Yamashiro T."/>
            <person name="Shiraishi A."/>
            <person name="Satake H."/>
            <person name="Nakayama K."/>
        </authorList>
    </citation>
    <scope>NUCLEOTIDE SEQUENCE</scope>
</reference>
<protein>
    <submittedName>
        <fullName evidence="1">Uncharacterized protein</fullName>
    </submittedName>
</protein>
<accession>A0ABQ4YNG7</accession>
<keyword evidence="2" id="KW-1185">Reference proteome</keyword>
<sequence>MVTRVNGVLASGVVMIFEMDTAFYVVSLAWETISEIEHCCEESNINGEELAEYINTLNWNRPIVYYDNDDDEDYTIAITPILLTEELVDYSFRIEDGASDTIPAIEWTNSCKGFYDSLTMGKNFFLTSIDDDSFSIDDIDYVEASPPNYELVSLEVVEIVIPEVRGIDTVIQISSGSPTSYSDLSLPDYEAFFCDSEPNSRNFTMDVVEDIFDNLTRERYVHVLHDLPTLPTFNWILYSLFSKWIPLESDLVVSFPSGTRNKIFDPVIFIEVQSKRFLSPNEFSISFMRDPLSPVFNTLLPFSSENEDKVFNPSILASNEETSPHLLSHRGFNPSKIISDFSESPIMISGGDIPILDVPFLHFCHP</sequence>
<dbReference type="EMBL" id="BQNB010010595">
    <property type="protein sequence ID" value="GJS79404.1"/>
    <property type="molecule type" value="Genomic_DNA"/>
</dbReference>
<comment type="caution">
    <text evidence="1">The sequence shown here is derived from an EMBL/GenBank/DDBJ whole genome shotgun (WGS) entry which is preliminary data.</text>
</comment>
<organism evidence="1 2">
    <name type="scientific">Tanacetum coccineum</name>
    <dbReference type="NCBI Taxonomy" id="301880"/>
    <lineage>
        <taxon>Eukaryota</taxon>
        <taxon>Viridiplantae</taxon>
        <taxon>Streptophyta</taxon>
        <taxon>Embryophyta</taxon>
        <taxon>Tracheophyta</taxon>
        <taxon>Spermatophyta</taxon>
        <taxon>Magnoliopsida</taxon>
        <taxon>eudicotyledons</taxon>
        <taxon>Gunneridae</taxon>
        <taxon>Pentapetalae</taxon>
        <taxon>asterids</taxon>
        <taxon>campanulids</taxon>
        <taxon>Asterales</taxon>
        <taxon>Asteraceae</taxon>
        <taxon>Asteroideae</taxon>
        <taxon>Anthemideae</taxon>
        <taxon>Anthemidinae</taxon>
        <taxon>Tanacetum</taxon>
    </lineage>
</organism>
<evidence type="ECO:0000313" key="2">
    <source>
        <dbReference type="Proteomes" id="UP001151760"/>
    </source>
</evidence>
<evidence type="ECO:0000313" key="1">
    <source>
        <dbReference type="EMBL" id="GJS79404.1"/>
    </source>
</evidence>